<sequence length="687" mass="74754">MEPAFSSLLSSLEPFQKQDIFPHNAIHPFATAAPATCALLQDLINTTDQISNSLAVCDSPTTWSNAKLISLLRQHTSIEHTTCSSAKNIQHLVNVLSTRSGVSYGENLPLLSASFPQWCIEQLAAWGTSAGMETFKDDSREDSSTVVLGGKVLVVDVDFVIERSDPLNPILRVSSVKTSNALLPGNTNSPTSTLTDSFLAGSIEEYCVEMQKPEKSRNIERASRLRNNVLDHLHYLVVLDGLANRKEYGGLRWFTDIDEICPTLNDLAKSEAEVITSSLSMSKAPLDIFLLRSHSLPLPYLTMPSISFLVYLSPLVYLSLVRNGTDQSMGDDDGPPLDISISSLRSHLNTTADGVTIAVLYVEKISEAHLYPASMSMPNLTARPTFPLVSSASDFDHSFPQLDGFGMEVTSQDQTPQSEPHAWVLDFTERGKRSGIVMSQSRMKAIELVVNPLGGDGLSNVSDILSFGTGSWVDLLLNPGNAVSPERYTALYTSPNSLHPPLQLRLTTPDEPGLTLERIPVHSIKEVWGILEVVREQCWLNEILLSCHWVTEGLESAEDIIDDSLVTDDDLQAVLSGTFTPRQIPVNVFLPPGSDNAPNNLFGPPDLNFSLASGPRIIMTSPERAPIPGFVEITVSHDETKPRGVSIDIQGAMGCDLKLADLEEICRRGGTLGLSGRVWVSGHGSAS</sequence>
<dbReference type="HOGENOM" id="CLU_014572_0_0_1"/>
<dbReference type="AlphaFoldDB" id="A0A0C3CN04"/>
<dbReference type="EMBL" id="KN831772">
    <property type="protein sequence ID" value="KIM45126.1"/>
    <property type="molecule type" value="Genomic_DNA"/>
</dbReference>
<protein>
    <recommendedName>
        <fullName evidence="3">Mediator complex subunit 1</fullName>
    </recommendedName>
</protein>
<name>A0A0C3CN04_HEBCY</name>
<gene>
    <name evidence="1" type="ORF">M413DRAFT_331402</name>
</gene>
<keyword evidence="2" id="KW-1185">Reference proteome</keyword>
<evidence type="ECO:0000313" key="1">
    <source>
        <dbReference type="EMBL" id="KIM45126.1"/>
    </source>
</evidence>
<proteinExistence type="predicted"/>
<dbReference type="STRING" id="686832.A0A0C3CN04"/>
<reference evidence="2" key="2">
    <citation type="submission" date="2015-01" db="EMBL/GenBank/DDBJ databases">
        <title>Evolutionary Origins and Diversification of the Mycorrhizal Mutualists.</title>
        <authorList>
            <consortium name="DOE Joint Genome Institute"/>
            <consortium name="Mycorrhizal Genomics Consortium"/>
            <person name="Kohler A."/>
            <person name="Kuo A."/>
            <person name="Nagy L.G."/>
            <person name="Floudas D."/>
            <person name="Copeland A."/>
            <person name="Barry K.W."/>
            <person name="Cichocki N."/>
            <person name="Veneault-Fourrey C."/>
            <person name="LaButti K."/>
            <person name="Lindquist E.A."/>
            <person name="Lipzen A."/>
            <person name="Lundell T."/>
            <person name="Morin E."/>
            <person name="Murat C."/>
            <person name="Riley R."/>
            <person name="Ohm R."/>
            <person name="Sun H."/>
            <person name="Tunlid A."/>
            <person name="Henrissat B."/>
            <person name="Grigoriev I.V."/>
            <person name="Hibbett D.S."/>
            <person name="Martin F."/>
        </authorList>
    </citation>
    <scope>NUCLEOTIDE SEQUENCE [LARGE SCALE GENOMIC DNA]</scope>
    <source>
        <strain evidence="2">h7</strain>
    </source>
</reference>
<dbReference type="Proteomes" id="UP000053424">
    <property type="component" value="Unassembled WGS sequence"/>
</dbReference>
<reference evidence="1 2" key="1">
    <citation type="submission" date="2014-04" db="EMBL/GenBank/DDBJ databases">
        <authorList>
            <consortium name="DOE Joint Genome Institute"/>
            <person name="Kuo A."/>
            <person name="Gay G."/>
            <person name="Dore J."/>
            <person name="Kohler A."/>
            <person name="Nagy L.G."/>
            <person name="Floudas D."/>
            <person name="Copeland A."/>
            <person name="Barry K.W."/>
            <person name="Cichocki N."/>
            <person name="Veneault-Fourrey C."/>
            <person name="LaButti K."/>
            <person name="Lindquist E.A."/>
            <person name="Lipzen A."/>
            <person name="Lundell T."/>
            <person name="Morin E."/>
            <person name="Murat C."/>
            <person name="Sun H."/>
            <person name="Tunlid A."/>
            <person name="Henrissat B."/>
            <person name="Grigoriev I.V."/>
            <person name="Hibbett D.S."/>
            <person name="Martin F."/>
            <person name="Nordberg H.P."/>
            <person name="Cantor M.N."/>
            <person name="Hua S.X."/>
        </authorList>
    </citation>
    <scope>NUCLEOTIDE SEQUENCE [LARGE SCALE GENOMIC DNA]</scope>
    <source>
        <strain evidence="2">h7</strain>
    </source>
</reference>
<evidence type="ECO:0000313" key="2">
    <source>
        <dbReference type="Proteomes" id="UP000053424"/>
    </source>
</evidence>
<dbReference type="OrthoDB" id="544685at2759"/>
<organism evidence="1 2">
    <name type="scientific">Hebeloma cylindrosporum</name>
    <dbReference type="NCBI Taxonomy" id="76867"/>
    <lineage>
        <taxon>Eukaryota</taxon>
        <taxon>Fungi</taxon>
        <taxon>Dikarya</taxon>
        <taxon>Basidiomycota</taxon>
        <taxon>Agaricomycotina</taxon>
        <taxon>Agaricomycetes</taxon>
        <taxon>Agaricomycetidae</taxon>
        <taxon>Agaricales</taxon>
        <taxon>Agaricineae</taxon>
        <taxon>Hymenogastraceae</taxon>
        <taxon>Hebeloma</taxon>
    </lineage>
</organism>
<evidence type="ECO:0008006" key="3">
    <source>
        <dbReference type="Google" id="ProtNLM"/>
    </source>
</evidence>
<accession>A0A0C3CN04</accession>